<evidence type="ECO:0000313" key="1">
    <source>
        <dbReference type="EMBL" id="TDQ17094.1"/>
    </source>
</evidence>
<gene>
    <name evidence="1" type="ORF">DFQ04_1745</name>
</gene>
<comment type="caution">
    <text evidence="1">The sequence shown here is derived from an EMBL/GenBank/DDBJ whole genome shotgun (WGS) entry which is preliminary data.</text>
</comment>
<dbReference type="Proteomes" id="UP000294535">
    <property type="component" value="Unassembled WGS sequence"/>
</dbReference>
<reference evidence="1 2" key="1">
    <citation type="submission" date="2019-03" db="EMBL/GenBank/DDBJ databases">
        <title>Genomic Encyclopedia of Type Strains, Phase III (KMG-III): the genomes of soil and plant-associated and newly described type strains.</title>
        <authorList>
            <person name="Whitman W."/>
        </authorList>
    </citation>
    <scope>NUCLEOTIDE SEQUENCE [LARGE SCALE GENOMIC DNA]</scope>
    <source>
        <strain evidence="1 2">CECT 8446</strain>
    </source>
</reference>
<dbReference type="OrthoDB" id="2473397at2"/>
<protein>
    <recommendedName>
        <fullName evidence="3">Sporulation related protein</fullName>
    </recommendedName>
</protein>
<dbReference type="EMBL" id="SNYF01000006">
    <property type="protein sequence ID" value="TDQ17094.1"/>
    <property type="molecule type" value="Genomic_DNA"/>
</dbReference>
<dbReference type="AlphaFoldDB" id="A0A4R6T552"/>
<evidence type="ECO:0008006" key="3">
    <source>
        <dbReference type="Google" id="ProtNLM"/>
    </source>
</evidence>
<name>A0A4R6T552_9BACT</name>
<accession>A0A4R6T552</accession>
<proteinExistence type="predicted"/>
<organism evidence="1 2">
    <name type="scientific">Algoriphagus boseongensis</name>
    <dbReference type="NCBI Taxonomy" id="1442587"/>
    <lineage>
        <taxon>Bacteria</taxon>
        <taxon>Pseudomonadati</taxon>
        <taxon>Bacteroidota</taxon>
        <taxon>Cytophagia</taxon>
        <taxon>Cytophagales</taxon>
        <taxon>Cyclobacteriaceae</taxon>
        <taxon>Algoriphagus</taxon>
    </lineage>
</organism>
<sequence>MNRIWTIVAVLLIWGCKSTGSSVPSGPSAYSTYQEDLSGSLPDFPDYKEQTIQKKPEVSETSVQSVDSQLDRVQKDFYEKNKSELYFNGFTVLVYSGIDRDRAFKTQQDLTEYFPDIQAEMQYQQPRYLVKIGKYSYKFEAQKVFSQIKGLFPTARIVQDRFQRKEYSSPTIIDQNAERQN</sequence>
<keyword evidence="2" id="KW-1185">Reference proteome</keyword>
<evidence type="ECO:0000313" key="2">
    <source>
        <dbReference type="Proteomes" id="UP000294535"/>
    </source>
</evidence>
<dbReference type="RefSeq" id="WP_133554799.1">
    <property type="nucleotide sequence ID" value="NZ_SNYF01000006.1"/>
</dbReference>